<accession>A0A369WPK9</accession>
<reference evidence="3 4" key="1">
    <citation type="submission" date="2018-07" db="EMBL/GenBank/DDBJ databases">
        <title>Motiliproteus coralliicola sp. nov., a bacterium isolated from Coral.</title>
        <authorList>
            <person name="Wang G."/>
        </authorList>
    </citation>
    <scope>NUCLEOTIDE SEQUENCE [LARGE SCALE GENOMIC DNA]</scope>
    <source>
        <strain evidence="3 4">C34</strain>
    </source>
</reference>
<feature type="domain" description="HD/PDEase" evidence="2">
    <location>
        <begin position="25"/>
        <end position="150"/>
    </location>
</feature>
<name>A0A369WPK9_9GAMM</name>
<dbReference type="EC" id="3.1.3.89" evidence="3"/>
<proteinExistence type="predicted"/>
<organism evidence="3 4">
    <name type="scientific">Motiliproteus coralliicola</name>
    <dbReference type="NCBI Taxonomy" id="2283196"/>
    <lineage>
        <taxon>Bacteria</taxon>
        <taxon>Pseudomonadati</taxon>
        <taxon>Pseudomonadota</taxon>
        <taxon>Gammaproteobacteria</taxon>
        <taxon>Oceanospirillales</taxon>
        <taxon>Oceanospirillaceae</taxon>
        <taxon>Motiliproteus</taxon>
    </lineage>
</organism>
<dbReference type="Gene3D" id="1.10.3210.10">
    <property type="entry name" value="Hypothetical protein af1432"/>
    <property type="match status" value="1"/>
</dbReference>
<protein>
    <submittedName>
        <fullName evidence="3">5'-deoxynucleotidase</fullName>
        <ecNumber evidence="3">3.1.3.89</ecNumber>
    </submittedName>
</protein>
<dbReference type="Proteomes" id="UP000253769">
    <property type="component" value="Unassembled WGS sequence"/>
</dbReference>
<dbReference type="NCBIfam" id="NF003009">
    <property type="entry name" value="PRK03826.1"/>
    <property type="match status" value="1"/>
</dbReference>
<dbReference type="EMBL" id="QQOH01000002">
    <property type="protein sequence ID" value="RDE22554.1"/>
    <property type="molecule type" value="Genomic_DNA"/>
</dbReference>
<dbReference type="GO" id="GO:0002953">
    <property type="term" value="F:5'-deoxynucleotidase activity"/>
    <property type="evidence" value="ECO:0007669"/>
    <property type="project" value="UniProtKB-EC"/>
</dbReference>
<dbReference type="AlphaFoldDB" id="A0A369WPK9"/>
<evidence type="ECO:0000259" key="2">
    <source>
        <dbReference type="SMART" id="SM00471"/>
    </source>
</evidence>
<evidence type="ECO:0000313" key="3">
    <source>
        <dbReference type="EMBL" id="RDE22554.1"/>
    </source>
</evidence>
<gene>
    <name evidence="3" type="ORF">DV711_08150</name>
</gene>
<dbReference type="OrthoDB" id="9812744at2"/>
<comment type="caution">
    <text evidence="3">The sequence shown here is derived from an EMBL/GenBank/DDBJ whole genome shotgun (WGS) entry which is preliminary data.</text>
</comment>
<dbReference type="Pfam" id="PF12917">
    <property type="entry name" value="YfbR-like"/>
    <property type="match status" value="1"/>
</dbReference>
<evidence type="ECO:0000313" key="4">
    <source>
        <dbReference type="Proteomes" id="UP000253769"/>
    </source>
</evidence>
<sequence length="207" mass="23743">MTSHFFAYIDKLRWVIRWGLKRNTVPENVKEHSWDVATIAHALAVIRNRVFGGNVDVNAVVVAAIYHDSVEAVCSDVITPVKYHSRQIREAFKEIERTAEKELVAMLPEELKEDFSRYLVEDNLPQEHQQLIKMADSITAYLKCQMELKNGNMQFSKAAESIGERLKSYEQPEIDYFLRVFAPSYDLTLDEILAPGVETAPVLKEVN</sequence>
<keyword evidence="1 3" id="KW-0378">Hydrolase</keyword>
<evidence type="ECO:0000256" key="1">
    <source>
        <dbReference type="ARBA" id="ARBA00022801"/>
    </source>
</evidence>
<dbReference type="PANTHER" id="PTHR11845">
    <property type="entry name" value="5'-DEOXYNUCLEOTIDASE HDDC2"/>
    <property type="match status" value="1"/>
</dbReference>
<dbReference type="PANTHER" id="PTHR11845:SF13">
    <property type="entry name" value="5'-DEOXYNUCLEOTIDASE HDDC2"/>
    <property type="match status" value="1"/>
</dbReference>
<dbReference type="SUPFAM" id="SSF109604">
    <property type="entry name" value="HD-domain/PDEase-like"/>
    <property type="match status" value="1"/>
</dbReference>
<dbReference type="SMART" id="SM00471">
    <property type="entry name" value="HDc"/>
    <property type="match status" value="1"/>
</dbReference>
<keyword evidence="4" id="KW-1185">Reference proteome</keyword>
<dbReference type="GO" id="GO:0005737">
    <property type="term" value="C:cytoplasm"/>
    <property type="evidence" value="ECO:0007669"/>
    <property type="project" value="TreeGrafter"/>
</dbReference>
<dbReference type="InterPro" id="IPR039356">
    <property type="entry name" value="YfbR/HDDC2"/>
</dbReference>
<dbReference type="RefSeq" id="WP_114695185.1">
    <property type="nucleotide sequence ID" value="NZ_QQOH01000002.1"/>
</dbReference>
<dbReference type="InterPro" id="IPR003607">
    <property type="entry name" value="HD/PDEase_dom"/>
</dbReference>